<proteinExistence type="predicted"/>
<sequence>MCKDMLQSKKRYLTGIDWFIQVFDYMNKQLTGEGHIFQIVVELEGHVDNENFEEDLKQFIDKFPVLKGKTARGFNLAPYWKLGSANTPLHTGTSYVNNKTEVLPCIENLKHKHSYLSCHFVFLKNTTFIALTFDHRIFDGLGGELFLKAFQEFFKNKLQYSCDVNFSAPAHLSQWRKKFEAGKVVNRAFLKIRTMKPAKAIQIPHQNKIKNKFRFKVITFSPQESKEIINKANSDAGYLLLMPYLLANTIMFMNKVFVNHGIDQGTLVVPVTIDMRSSKKTVEDMFFNHLSFLFFKIDSEEITDLSVLINLIKQQLYDQVKEGFSEKFRETALLMRILPVPLLGRVMGLYIKKKMTSFCFSYLGNSVYTHTHLLDKQVKNIFHMPRAAIPPGIGIFYHQFNGRINATVSYLDGMLTEEDLNIIMDDLRALPLNVSKQ</sequence>
<evidence type="ECO:0000313" key="1">
    <source>
        <dbReference type="EMBL" id="VAX38118.1"/>
    </source>
</evidence>
<dbReference type="AlphaFoldDB" id="A0A3B1DPW6"/>
<dbReference type="EMBL" id="UOGJ01000150">
    <property type="protein sequence ID" value="VAX38118.1"/>
    <property type="molecule type" value="Genomic_DNA"/>
</dbReference>
<evidence type="ECO:0008006" key="2">
    <source>
        <dbReference type="Google" id="ProtNLM"/>
    </source>
</evidence>
<name>A0A3B1DPW6_9ZZZZ</name>
<accession>A0A3B1DPW6</accession>
<reference evidence="1" key="1">
    <citation type="submission" date="2018-06" db="EMBL/GenBank/DDBJ databases">
        <authorList>
            <person name="Zhirakovskaya E."/>
        </authorList>
    </citation>
    <scope>NUCLEOTIDE SEQUENCE</scope>
</reference>
<protein>
    <recommendedName>
        <fullName evidence="2">Condensation domain-containing protein</fullName>
    </recommendedName>
</protein>
<organism evidence="1">
    <name type="scientific">hydrothermal vent metagenome</name>
    <dbReference type="NCBI Taxonomy" id="652676"/>
    <lineage>
        <taxon>unclassified sequences</taxon>
        <taxon>metagenomes</taxon>
        <taxon>ecological metagenomes</taxon>
    </lineage>
</organism>
<gene>
    <name evidence="1" type="ORF">MNBD_UNCLBAC01-1367</name>
</gene>